<dbReference type="PANTHER" id="PTHR43459">
    <property type="entry name" value="ENOYL-COA HYDRATASE"/>
    <property type="match status" value="1"/>
</dbReference>
<dbReference type="Proteomes" id="UP000460650">
    <property type="component" value="Unassembled WGS sequence"/>
</dbReference>
<dbReference type="Gene3D" id="1.10.12.10">
    <property type="entry name" value="Lyase 2-enoyl-coa Hydratase, Chain A, domain 2"/>
    <property type="match status" value="1"/>
</dbReference>
<dbReference type="InterPro" id="IPR001753">
    <property type="entry name" value="Enoyl-CoA_hydra/iso"/>
</dbReference>
<dbReference type="PANTHER" id="PTHR43459:SF1">
    <property type="entry name" value="EG:BACN32G11.4 PROTEIN"/>
    <property type="match status" value="1"/>
</dbReference>
<evidence type="ECO:0000256" key="2">
    <source>
        <dbReference type="RuleBase" id="RU003707"/>
    </source>
</evidence>
<accession>A0A7V7VRD2</accession>
<organism evidence="3 4">
    <name type="scientific">Brucella tritici</name>
    <dbReference type="NCBI Taxonomy" id="94626"/>
    <lineage>
        <taxon>Bacteria</taxon>
        <taxon>Pseudomonadati</taxon>
        <taxon>Pseudomonadota</taxon>
        <taxon>Alphaproteobacteria</taxon>
        <taxon>Hyphomicrobiales</taxon>
        <taxon>Brucellaceae</taxon>
        <taxon>Brucella/Ochrobactrum group</taxon>
        <taxon>Brucella</taxon>
    </lineage>
</organism>
<dbReference type="GO" id="GO:0003824">
    <property type="term" value="F:catalytic activity"/>
    <property type="evidence" value="ECO:0007669"/>
    <property type="project" value="InterPro"/>
</dbReference>
<proteinExistence type="inferred from homology"/>
<comment type="caution">
    <text evidence="3">The sequence shown here is derived from an EMBL/GenBank/DDBJ whole genome shotgun (WGS) entry which is preliminary data.</text>
</comment>
<dbReference type="CDD" id="cd06558">
    <property type="entry name" value="crotonase-like"/>
    <property type="match status" value="1"/>
</dbReference>
<evidence type="ECO:0000313" key="4">
    <source>
        <dbReference type="Proteomes" id="UP000460650"/>
    </source>
</evidence>
<gene>
    <name evidence="3" type="ORF">F9K94_21925</name>
</gene>
<dbReference type="RefSeq" id="WP_151648553.1">
    <property type="nucleotide sequence ID" value="NZ_WBVY01000007.1"/>
</dbReference>
<evidence type="ECO:0000313" key="3">
    <source>
        <dbReference type="EMBL" id="KAB2655214.1"/>
    </source>
</evidence>
<dbReference type="InterPro" id="IPR029045">
    <property type="entry name" value="ClpP/crotonase-like_dom_sf"/>
</dbReference>
<name>A0A7V7VRD2_9HYPH</name>
<dbReference type="AlphaFoldDB" id="A0A7V7VRD2"/>
<dbReference type="InterPro" id="IPR014748">
    <property type="entry name" value="Enoyl-CoA_hydra_C"/>
</dbReference>
<dbReference type="PROSITE" id="PS00166">
    <property type="entry name" value="ENOYL_COA_HYDRATASE"/>
    <property type="match status" value="1"/>
</dbReference>
<dbReference type="InterPro" id="IPR018376">
    <property type="entry name" value="Enoyl-CoA_hyd/isom_CS"/>
</dbReference>
<comment type="similarity">
    <text evidence="1 2">Belongs to the enoyl-CoA hydratase/isomerase family.</text>
</comment>
<evidence type="ECO:0000256" key="1">
    <source>
        <dbReference type="ARBA" id="ARBA00005254"/>
    </source>
</evidence>
<sequence length="269" mass="28895">MNTISRTESAIVKRYDEATGIARIIFNRPEVLNAVNVQMASELLQAVREIAEIQNLRCVVLLGAGGNFMAGGDVAAFGDKVTAANTFNTLIDALNPAVLAFRQLEVPVLAGVQGVAAGAGLSFALLADLILASEKSKFLLAYDRIAAVPDCGGSWFLPRKIGYTRSMELMLLSTYLTAKEACEWGFVSKIVPEELFDAELESLSKKLATGPSYAYAKFRHLLDTSSGGPSLAEHLEAERDTFLATMGTNDFVEGVSAFLQKRRASFAGS</sequence>
<dbReference type="Pfam" id="PF00378">
    <property type="entry name" value="ECH_1"/>
    <property type="match status" value="1"/>
</dbReference>
<protein>
    <submittedName>
        <fullName evidence="3">Enoyl-CoA hydratase</fullName>
    </submittedName>
</protein>
<reference evidence="3 4" key="1">
    <citation type="submission" date="2019-09" db="EMBL/GenBank/DDBJ databases">
        <title>Taxonomic organization of the family Brucellaceae based on a phylogenomic approach.</title>
        <authorList>
            <person name="Leclercq S."/>
            <person name="Cloeckaert A."/>
            <person name="Zygmunt M.S."/>
        </authorList>
    </citation>
    <scope>NUCLEOTIDE SEQUENCE [LARGE SCALE GENOMIC DNA]</scope>
    <source>
        <strain evidence="3 4">TA93</strain>
    </source>
</reference>
<dbReference type="EMBL" id="WBVY01000007">
    <property type="protein sequence ID" value="KAB2655214.1"/>
    <property type="molecule type" value="Genomic_DNA"/>
</dbReference>
<dbReference type="Gene3D" id="3.90.226.10">
    <property type="entry name" value="2-enoyl-CoA Hydratase, Chain A, domain 1"/>
    <property type="match status" value="1"/>
</dbReference>
<dbReference type="SUPFAM" id="SSF52096">
    <property type="entry name" value="ClpP/crotonase"/>
    <property type="match status" value="1"/>
</dbReference>